<dbReference type="InterPro" id="IPR003029">
    <property type="entry name" value="S1_domain"/>
</dbReference>
<name>A0A239D4M8_9FIRM</name>
<dbReference type="InterPro" id="IPR040764">
    <property type="entry name" value="CvfB_WH"/>
</dbReference>
<dbReference type="Pfam" id="PF17783">
    <property type="entry name" value="WHD_CvfB"/>
    <property type="match status" value="1"/>
</dbReference>
<reference evidence="3 4" key="1">
    <citation type="submission" date="2017-06" db="EMBL/GenBank/DDBJ databases">
        <authorList>
            <person name="Kim H.J."/>
            <person name="Triplett B.A."/>
        </authorList>
    </citation>
    <scope>NUCLEOTIDE SEQUENCE [LARGE SCALE GENOMIC DNA]</scope>
    <source>
        <strain evidence="3 4">SCA</strain>
    </source>
</reference>
<dbReference type="PANTHER" id="PTHR37296:SF1">
    <property type="entry name" value="CONSERVED VIRULENCE FACTOR B"/>
    <property type="match status" value="1"/>
</dbReference>
<dbReference type="OrthoDB" id="9801597at2"/>
<evidence type="ECO:0000256" key="1">
    <source>
        <dbReference type="PIRNR" id="PIRNR012524"/>
    </source>
</evidence>
<accession>A0A239D4M8</accession>
<gene>
    <name evidence="3" type="ORF">SAMN05446037_10073</name>
</gene>
<evidence type="ECO:0000259" key="2">
    <source>
        <dbReference type="PROSITE" id="PS50126"/>
    </source>
</evidence>
<dbReference type="PIRSF" id="PIRSF012524">
    <property type="entry name" value="YitL_S1"/>
    <property type="match status" value="1"/>
</dbReference>
<dbReference type="SUPFAM" id="SSF50249">
    <property type="entry name" value="Nucleic acid-binding proteins"/>
    <property type="match status" value="1"/>
</dbReference>
<feature type="domain" description="S1 motif" evidence="2">
    <location>
        <begin position="147"/>
        <end position="208"/>
    </location>
</feature>
<dbReference type="Gene3D" id="2.40.50.140">
    <property type="entry name" value="Nucleic acid-binding proteins"/>
    <property type="match status" value="2"/>
</dbReference>
<dbReference type="Proteomes" id="UP000198304">
    <property type="component" value="Unassembled WGS sequence"/>
</dbReference>
<dbReference type="AlphaFoldDB" id="A0A239D4M8"/>
<dbReference type="PROSITE" id="PS50126">
    <property type="entry name" value="S1"/>
    <property type="match status" value="1"/>
</dbReference>
<evidence type="ECO:0000313" key="4">
    <source>
        <dbReference type="Proteomes" id="UP000198304"/>
    </source>
</evidence>
<dbReference type="InterPro" id="IPR012340">
    <property type="entry name" value="NA-bd_OB-fold"/>
</dbReference>
<evidence type="ECO:0000313" key="3">
    <source>
        <dbReference type="EMBL" id="SNS27466.1"/>
    </source>
</evidence>
<dbReference type="PANTHER" id="PTHR37296">
    <property type="entry name" value="CONSERVED VIRULENCE FACTOR B"/>
    <property type="match status" value="1"/>
</dbReference>
<protein>
    <recommendedName>
        <fullName evidence="2">S1 motif domain-containing protein</fullName>
    </recommendedName>
</protein>
<organism evidence="3 4">
    <name type="scientific">Anaerovirgula multivorans</name>
    <dbReference type="NCBI Taxonomy" id="312168"/>
    <lineage>
        <taxon>Bacteria</taxon>
        <taxon>Bacillati</taxon>
        <taxon>Bacillota</taxon>
        <taxon>Clostridia</taxon>
        <taxon>Peptostreptococcales</taxon>
        <taxon>Natronincolaceae</taxon>
        <taxon>Anaerovirgula</taxon>
    </lineage>
</organism>
<dbReference type="InterPro" id="IPR039566">
    <property type="entry name" value="CvfB_S1_st"/>
</dbReference>
<dbReference type="Pfam" id="PF00575">
    <property type="entry name" value="S1"/>
    <property type="match status" value="1"/>
</dbReference>
<dbReference type="Gene3D" id="1.10.10.10">
    <property type="entry name" value="Winged helix-like DNA-binding domain superfamily/Winged helix DNA-binding domain"/>
    <property type="match status" value="1"/>
</dbReference>
<dbReference type="InterPro" id="IPR036388">
    <property type="entry name" value="WH-like_DNA-bd_sf"/>
</dbReference>
<dbReference type="SMART" id="SM00316">
    <property type="entry name" value="S1"/>
    <property type="match status" value="2"/>
</dbReference>
<comment type="similarity">
    <text evidence="1">Belongs to the CvfB family.</text>
</comment>
<dbReference type="InterPro" id="IPR014464">
    <property type="entry name" value="CvfB_fam"/>
</dbReference>
<sequence length="280" mass="32024">MIKLGELQKLQVVKSTEIGVYLNSKDQPSREGILLPQNQVEEGLNIGDELEVFVYKDSQDRMIATTKKPKIHLGEVAFLKVVEVTKIGAFLDWGLEKDLLLPFKEQTKKVQQGREYLVGMYIDKSDRLCATMNISKILSSESPYKVDDRVRGIIYSLNRDIGAFVAVENKYQGLIPKNELYGDFEKGDRIEARVAKLKEDGKLDLSIRERAYKHIEDDAQLILNRLQMNRGFLQLNDDSSPQKIKEELNISKNAFKKAVGRLLKEGRIKIKNDGIEIIRK</sequence>
<dbReference type="EMBL" id="FZOJ01000007">
    <property type="protein sequence ID" value="SNS27466.1"/>
    <property type="molecule type" value="Genomic_DNA"/>
</dbReference>
<dbReference type="GO" id="GO:0003676">
    <property type="term" value="F:nucleic acid binding"/>
    <property type="evidence" value="ECO:0007669"/>
    <property type="project" value="InterPro"/>
</dbReference>
<dbReference type="RefSeq" id="WP_089282522.1">
    <property type="nucleotide sequence ID" value="NZ_FZOJ01000007.1"/>
</dbReference>
<proteinExistence type="inferred from homology"/>
<dbReference type="Pfam" id="PF13509">
    <property type="entry name" value="S1_2"/>
    <property type="match status" value="2"/>
</dbReference>
<keyword evidence="4" id="KW-1185">Reference proteome</keyword>